<feature type="signal peptide" evidence="3">
    <location>
        <begin position="1"/>
        <end position="34"/>
    </location>
</feature>
<protein>
    <submittedName>
        <fullName evidence="5">Sulfatase family protein</fullName>
    </submittedName>
</protein>
<keyword evidence="6" id="KW-1185">Reference proteome</keyword>
<dbReference type="Gene3D" id="3.30.1120.10">
    <property type="match status" value="1"/>
</dbReference>
<dbReference type="GO" id="GO:0016787">
    <property type="term" value="F:hydrolase activity"/>
    <property type="evidence" value="ECO:0007669"/>
    <property type="project" value="UniProtKB-KW"/>
</dbReference>
<name>M5TYG7_9BACT</name>
<evidence type="ECO:0000256" key="2">
    <source>
        <dbReference type="ARBA" id="ARBA00022801"/>
    </source>
</evidence>
<keyword evidence="3" id="KW-0732">Signal</keyword>
<gene>
    <name evidence="5" type="ORF">RSSM_04323</name>
</gene>
<proteinExistence type="inferred from homology"/>
<accession>M5TYG7</accession>
<dbReference type="InterPro" id="IPR017850">
    <property type="entry name" value="Alkaline_phosphatase_core_sf"/>
</dbReference>
<feature type="chain" id="PRO_5004072673" evidence="3">
    <location>
        <begin position="35"/>
        <end position="534"/>
    </location>
</feature>
<dbReference type="PANTHER" id="PTHR43751:SF3">
    <property type="entry name" value="SULFATASE N-TERMINAL DOMAIN-CONTAINING PROTEIN"/>
    <property type="match status" value="1"/>
</dbReference>
<comment type="caution">
    <text evidence="5">The sequence shown here is derived from an EMBL/GenBank/DDBJ whole genome shotgun (WGS) entry which is preliminary data.</text>
</comment>
<comment type="similarity">
    <text evidence="1">Belongs to the sulfatase family.</text>
</comment>
<dbReference type="SUPFAM" id="SSF53649">
    <property type="entry name" value="Alkaline phosphatase-like"/>
    <property type="match status" value="1"/>
</dbReference>
<dbReference type="PROSITE" id="PS00523">
    <property type="entry name" value="SULFATASE_1"/>
    <property type="match status" value="1"/>
</dbReference>
<dbReference type="RefSeq" id="WP_008682716.1">
    <property type="nucleotide sequence ID" value="NZ_ANOH01000287.1"/>
</dbReference>
<dbReference type="Pfam" id="PF00884">
    <property type="entry name" value="Sulfatase"/>
    <property type="match status" value="1"/>
</dbReference>
<evidence type="ECO:0000256" key="3">
    <source>
        <dbReference type="SAM" id="SignalP"/>
    </source>
</evidence>
<evidence type="ECO:0000259" key="4">
    <source>
        <dbReference type="Pfam" id="PF00884"/>
    </source>
</evidence>
<dbReference type="InterPro" id="IPR000917">
    <property type="entry name" value="Sulfatase_N"/>
</dbReference>
<dbReference type="InterPro" id="IPR052701">
    <property type="entry name" value="GAG_Ulvan_Degrading_Sulfatases"/>
</dbReference>
<dbReference type="AlphaFoldDB" id="M5TYG7"/>
<evidence type="ECO:0000313" key="6">
    <source>
        <dbReference type="Proteomes" id="UP000011885"/>
    </source>
</evidence>
<dbReference type="Gene3D" id="3.40.720.10">
    <property type="entry name" value="Alkaline Phosphatase, subunit A"/>
    <property type="match status" value="1"/>
</dbReference>
<dbReference type="InterPro" id="IPR024607">
    <property type="entry name" value="Sulfatase_CS"/>
</dbReference>
<dbReference type="PATRIC" id="fig|1263870.3.peg.4569"/>
<dbReference type="PANTHER" id="PTHR43751">
    <property type="entry name" value="SULFATASE"/>
    <property type="match status" value="1"/>
</dbReference>
<evidence type="ECO:0000313" key="5">
    <source>
        <dbReference type="EMBL" id="EMI54252.1"/>
    </source>
</evidence>
<dbReference type="PROSITE" id="PS00149">
    <property type="entry name" value="SULFATASE_2"/>
    <property type="match status" value="1"/>
</dbReference>
<keyword evidence="2" id="KW-0378">Hydrolase</keyword>
<organism evidence="5 6">
    <name type="scientific">Rhodopirellula sallentina SM41</name>
    <dbReference type="NCBI Taxonomy" id="1263870"/>
    <lineage>
        <taxon>Bacteria</taxon>
        <taxon>Pseudomonadati</taxon>
        <taxon>Planctomycetota</taxon>
        <taxon>Planctomycetia</taxon>
        <taxon>Pirellulales</taxon>
        <taxon>Pirellulaceae</taxon>
        <taxon>Rhodopirellula</taxon>
    </lineage>
</organism>
<sequence>MSQMFSVVARVSFSSALSKIVLLVVVAVAASVNAASPNVIVIYGDDIGYGDFGCYGGVGVDTANIDALAASGVRFTSAYCTAATCTPSRYSLLTGEYAFRNQGALILPGNAPLIISTQRPTVASFLRDSGYATALVGKWHLGLGSADRPLDWNGVIAPGPKEVGFDYSFNMAATADRVPSVYIENGRVVGLDPSDPIEVNYQQMVGDEPTGITHPELLKVQADEQHSCTIVNGVSRIGYMTGGQAARFRDEDMADTYLRKAITFVEKHVEQKKDQPFFLYYAPNENHVPRVIHPRFAGSSGIGPRGDALAVFDWCVGRLIEELKRVGVYENTLIVVTSDNGPVLFDGYWDGAISRQGEHRAAGPFRGGKYSRWEGGTRVPMIVSWPERSKPQVSDAIISQVDLFASLASLVGKPMPENAGADGVDVLSALLGESDWGREFVVQEALTQLAVRKGDWKYIPPGSITERGGVGIWRETSVDEPGMLFHLAEDPGEQNNVAEQYPGKLEELREIIFDIAPGKMTDSGNLDKKKQLGF</sequence>
<dbReference type="EMBL" id="ANOH01000287">
    <property type="protein sequence ID" value="EMI54252.1"/>
    <property type="molecule type" value="Genomic_DNA"/>
</dbReference>
<reference evidence="5 6" key="1">
    <citation type="journal article" date="2013" name="Mar. Genomics">
        <title>Expression of sulfatases in Rhodopirellula baltica and the diversity of sulfatases in the genus Rhodopirellula.</title>
        <authorList>
            <person name="Wegner C.E."/>
            <person name="Richter-Heitmann T."/>
            <person name="Klindworth A."/>
            <person name="Klockow C."/>
            <person name="Richter M."/>
            <person name="Achstetter T."/>
            <person name="Glockner F.O."/>
            <person name="Harder J."/>
        </authorList>
    </citation>
    <scope>NUCLEOTIDE SEQUENCE [LARGE SCALE GENOMIC DNA]</scope>
    <source>
        <strain evidence="5 6">SM41</strain>
    </source>
</reference>
<dbReference type="Proteomes" id="UP000011885">
    <property type="component" value="Unassembled WGS sequence"/>
</dbReference>
<feature type="domain" description="Sulfatase N-terminal" evidence="4">
    <location>
        <begin position="37"/>
        <end position="412"/>
    </location>
</feature>
<dbReference type="CDD" id="cd16143">
    <property type="entry name" value="ARS_like"/>
    <property type="match status" value="1"/>
</dbReference>
<dbReference type="OrthoDB" id="9783154at2"/>
<evidence type="ECO:0000256" key="1">
    <source>
        <dbReference type="ARBA" id="ARBA00008779"/>
    </source>
</evidence>